<accession>A0AAU1ZVG0</accession>
<dbReference type="CDD" id="cd04077">
    <property type="entry name" value="Peptidases_S8_PCSK9_ProteinaseK_like"/>
    <property type="match status" value="1"/>
</dbReference>
<dbReference type="GO" id="GO:0004252">
    <property type="term" value="F:serine-type endopeptidase activity"/>
    <property type="evidence" value="ECO:0007669"/>
    <property type="project" value="UniProtKB-UniRule"/>
</dbReference>
<dbReference type="InterPro" id="IPR015500">
    <property type="entry name" value="Peptidase_S8_subtilisin-rel"/>
</dbReference>
<sequence>MKRTCTRRLRWAAGLTAAATASVLSATAPAQAAPQGHIVGAGEPGSVGGSYLVTLKGGTAAPSADGKRLAAKYGARISHTYSTVLNGYAIQANERQARLLAADSRVDSVVQDTRITYDQSTTYAEETAYALARKRGQQNPPSWGLDRIDQAALPLDDSYSSPDSAGKGVTVYVIDTGIRISHKDFGGRASYGWDFVDNDRWAGDGNGHGTHVAATIAGTALGVAKKAKVVSVRVLDNAGGGTTAQVIAGIDWVTRHARKPAVANVSLGGYRNAQLDAAVRNSIASGVTYTVAAGNDGASASSYSPAAVREAITVGATGWTDARAAFSNWGSALDLFAPGVSITSASYASDTGRVAFSGTSMAAPHAAGAAALYLAERPKSRPAQVAKALTSLATTGKVSDKRAGSPNKLLRIPLS</sequence>
<dbReference type="GO" id="GO:0006508">
    <property type="term" value="P:proteolysis"/>
    <property type="evidence" value="ECO:0007669"/>
    <property type="project" value="UniProtKB-KW"/>
</dbReference>
<evidence type="ECO:0000256" key="3">
    <source>
        <dbReference type="ARBA" id="ARBA00022801"/>
    </source>
</evidence>
<dbReference type="SUPFAM" id="SSF54897">
    <property type="entry name" value="Protease propeptides/inhibitors"/>
    <property type="match status" value="1"/>
</dbReference>
<feature type="domain" description="Inhibitor I9" evidence="9">
    <location>
        <begin position="71"/>
        <end position="115"/>
    </location>
</feature>
<evidence type="ECO:0000256" key="7">
    <source>
        <dbReference type="SAM" id="SignalP"/>
    </source>
</evidence>
<feature type="active site" description="Charge relay system" evidence="5">
    <location>
        <position position="175"/>
    </location>
</feature>
<name>A0AAU1ZVG0_9ACTN</name>
<dbReference type="SUPFAM" id="SSF52743">
    <property type="entry name" value="Subtilisin-like"/>
    <property type="match status" value="1"/>
</dbReference>
<dbReference type="InterPro" id="IPR023828">
    <property type="entry name" value="Peptidase_S8_Ser-AS"/>
</dbReference>
<evidence type="ECO:0000313" key="10">
    <source>
        <dbReference type="EMBL" id="WTT16391.1"/>
    </source>
</evidence>
<dbReference type="PROSITE" id="PS00138">
    <property type="entry name" value="SUBTILASE_SER"/>
    <property type="match status" value="1"/>
</dbReference>
<keyword evidence="3 5" id="KW-0378">Hydrolase</keyword>
<comment type="similarity">
    <text evidence="1 5 6">Belongs to the peptidase S8 family.</text>
</comment>
<evidence type="ECO:0000259" key="9">
    <source>
        <dbReference type="Pfam" id="PF05922"/>
    </source>
</evidence>
<feature type="chain" id="PRO_5044018483" evidence="7">
    <location>
        <begin position="33"/>
        <end position="415"/>
    </location>
</feature>
<dbReference type="AlphaFoldDB" id="A0AAU1ZVG0"/>
<dbReference type="FunFam" id="3.40.50.200:FF:000014">
    <property type="entry name" value="Proteinase K"/>
    <property type="match status" value="1"/>
</dbReference>
<reference evidence="10" key="1">
    <citation type="submission" date="2022-10" db="EMBL/GenBank/DDBJ databases">
        <title>The complete genomes of actinobacterial strains from the NBC collection.</title>
        <authorList>
            <person name="Joergensen T.S."/>
            <person name="Alvarez Arevalo M."/>
            <person name="Sterndorff E.B."/>
            <person name="Faurdal D."/>
            <person name="Vuksanovic O."/>
            <person name="Mourched A.-S."/>
            <person name="Charusanti P."/>
            <person name="Shaw S."/>
            <person name="Blin K."/>
            <person name="Weber T."/>
        </authorList>
    </citation>
    <scope>NUCLEOTIDE SEQUENCE</scope>
    <source>
        <strain evidence="10">NBC_00093</strain>
    </source>
</reference>
<feature type="active site" description="Charge relay system" evidence="5">
    <location>
        <position position="360"/>
    </location>
</feature>
<keyword evidence="4 5" id="KW-0720">Serine protease</keyword>
<evidence type="ECO:0000256" key="6">
    <source>
        <dbReference type="RuleBase" id="RU003355"/>
    </source>
</evidence>
<feature type="domain" description="Peptidase S8/S53" evidence="8">
    <location>
        <begin position="166"/>
        <end position="396"/>
    </location>
</feature>
<dbReference type="Pfam" id="PF00082">
    <property type="entry name" value="Peptidase_S8"/>
    <property type="match status" value="1"/>
</dbReference>
<dbReference type="InterPro" id="IPR010259">
    <property type="entry name" value="S8pro/Inhibitor_I9"/>
</dbReference>
<protein>
    <submittedName>
        <fullName evidence="10">S8 family peptidase</fullName>
    </submittedName>
</protein>
<dbReference type="InterPro" id="IPR000209">
    <property type="entry name" value="Peptidase_S8/S53_dom"/>
</dbReference>
<proteinExistence type="inferred from homology"/>
<dbReference type="EMBL" id="CP108222">
    <property type="protein sequence ID" value="WTT16391.1"/>
    <property type="molecule type" value="Genomic_DNA"/>
</dbReference>
<dbReference type="InterPro" id="IPR050131">
    <property type="entry name" value="Peptidase_S8_subtilisin-like"/>
</dbReference>
<dbReference type="PROSITE" id="PS00136">
    <property type="entry name" value="SUBTILASE_ASP"/>
    <property type="match status" value="1"/>
</dbReference>
<dbReference type="Pfam" id="PF05922">
    <property type="entry name" value="Inhibitor_I9"/>
    <property type="match status" value="1"/>
</dbReference>
<dbReference type="PROSITE" id="PS51892">
    <property type="entry name" value="SUBTILASE"/>
    <property type="match status" value="1"/>
</dbReference>
<dbReference type="PANTHER" id="PTHR43806">
    <property type="entry name" value="PEPTIDASE S8"/>
    <property type="match status" value="1"/>
</dbReference>
<gene>
    <name evidence="10" type="ORF">OHA22_13075</name>
</gene>
<evidence type="ECO:0000256" key="1">
    <source>
        <dbReference type="ARBA" id="ARBA00011073"/>
    </source>
</evidence>
<dbReference type="PRINTS" id="PR00723">
    <property type="entry name" value="SUBTILISIN"/>
</dbReference>
<dbReference type="Gene3D" id="3.40.50.200">
    <property type="entry name" value="Peptidase S8/S53 domain"/>
    <property type="match status" value="1"/>
</dbReference>
<evidence type="ECO:0000256" key="5">
    <source>
        <dbReference type="PROSITE-ProRule" id="PRU01240"/>
    </source>
</evidence>
<dbReference type="InterPro" id="IPR037045">
    <property type="entry name" value="S8pro/Inhibitor_I9_sf"/>
</dbReference>
<evidence type="ECO:0000259" key="8">
    <source>
        <dbReference type="Pfam" id="PF00082"/>
    </source>
</evidence>
<keyword evidence="7" id="KW-0732">Signal</keyword>
<feature type="signal peptide" evidence="7">
    <location>
        <begin position="1"/>
        <end position="32"/>
    </location>
</feature>
<organism evidence="10">
    <name type="scientific">Streptomyces sp. NBC_00093</name>
    <dbReference type="NCBI Taxonomy" id="2975649"/>
    <lineage>
        <taxon>Bacteria</taxon>
        <taxon>Bacillati</taxon>
        <taxon>Actinomycetota</taxon>
        <taxon>Actinomycetes</taxon>
        <taxon>Kitasatosporales</taxon>
        <taxon>Streptomycetaceae</taxon>
        <taxon>Streptomyces</taxon>
    </lineage>
</organism>
<dbReference type="InterPro" id="IPR036852">
    <property type="entry name" value="Peptidase_S8/S53_dom_sf"/>
</dbReference>
<dbReference type="GO" id="GO:0005615">
    <property type="term" value="C:extracellular space"/>
    <property type="evidence" value="ECO:0007669"/>
    <property type="project" value="TreeGrafter"/>
</dbReference>
<evidence type="ECO:0000256" key="2">
    <source>
        <dbReference type="ARBA" id="ARBA00022670"/>
    </source>
</evidence>
<keyword evidence="2 5" id="KW-0645">Protease</keyword>
<dbReference type="InterPro" id="IPR023827">
    <property type="entry name" value="Peptidase_S8_Asp-AS"/>
</dbReference>
<dbReference type="Gene3D" id="3.30.70.80">
    <property type="entry name" value="Peptidase S8 propeptide/proteinase inhibitor I9"/>
    <property type="match status" value="1"/>
</dbReference>
<evidence type="ECO:0000256" key="4">
    <source>
        <dbReference type="ARBA" id="ARBA00022825"/>
    </source>
</evidence>
<dbReference type="InterPro" id="IPR034193">
    <property type="entry name" value="PCSK9_ProteinaseK-like"/>
</dbReference>
<feature type="active site" description="Charge relay system" evidence="5">
    <location>
        <position position="208"/>
    </location>
</feature>
<dbReference type="PANTHER" id="PTHR43806:SF11">
    <property type="entry name" value="CEREVISIN-RELATED"/>
    <property type="match status" value="1"/>
</dbReference>